<dbReference type="InterPro" id="IPR024036">
    <property type="entry name" value="tRNA-dHydroUridine_Synthase_C"/>
</dbReference>
<dbReference type="GO" id="GO:0050660">
    <property type="term" value="F:flavin adenine dinucleotide binding"/>
    <property type="evidence" value="ECO:0007669"/>
    <property type="project" value="InterPro"/>
</dbReference>
<keyword evidence="3 12" id="KW-0820">tRNA-binding</keyword>
<comment type="cofactor">
    <cofactor evidence="1 12 13 15">
        <name>FMN</name>
        <dbReference type="ChEBI" id="CHEBI:58210"/>
    </cofactor>
</comment>
<keyword evidence="9 12" id="KW-0560">Oxidoreductase</keyword>
<feature type="active site" description="Proton donor" evidence="12 14">
    <location>
        <position position="131"/>
    </location>
</feature>
<dbReference type="PIRSF" id="PIRSF006621">
    <property type="entry name" value="Dus"/>
    <property type="match status" value="1"/>
</dbReference>
<dbReference type="GO" id="GO:0010181">
    <property type="term" value="F:FMN binding"/>
    <property type="evidence" value="ECO:0007669"/>
    <property type="project" value="UniProtKB-UniRule"/>
</dbReference>
<dbReference type="Pfam" id="PF01207">
    <property type="entry name" value="Dus"/>
    <property type="match status" value="1"/>
</dbReference>
<dbReference type="HAMAP" id="MF_02042">
    <property type="entry name" value="DusB_subfam"/>
    <property type="match status" value="1"/>
</dbReference>
<dbReference type="AlphaFoldDB" id="M5DUM1"/>
<comment type="catalytic activity">
    <reaction evidence="11 12">
        <text>a 5,6-dihydrouridine in tRNA + NAD(+) = a uridine in tRNA + NADH + H(+)</text>
        <dbReference type="Rhea" id="RHEA:54452"/>
        <dbReference type="Rhea" id="RHEA-COMP:13339"/>
        <dbReference type="Rhea" id="RHEA-COMP:13887"/>
        <dbReference type="ChEBI" id="CHEBI:15378"/>
        <dbReference type="ChEBI" id="CHEBI:57540"/>
        <dbReference type="ChEBI" id="CHEBI:57945"/>
        <dbReference type="ChEBI" id="CHEBI:65315"/>
        <dbReference type="ChEBI" id="CHEBI:74443"/>
    </reaction>
</comment>
<keyword evidence="7 12" id="KW-0521">NADP</keyword>
<feature type="binding site" evidence="12 15">
    <location>
        <position position="101"/>
    </location>
    <ligand>
        <name>FMN</name>
        <dbReference type="ChEBI" id="CHEBI:58210"/>
    </ligand>
</feature>
<evidence type="ECO:0000256" key="9">
    <source>
        <dbReference type="ARBA" id="ARBA00023002"/>
    </source>
</evidence>
<dbReference type="InterPro" id="IPR018517">
    <property type="entry name" value="tRNA_hU_synthase_CS"/>
</dbReference>
<dbReference type="EMBL" id="HF680312">
    <property type="protein sequence ID" value="CCU73249.1"/>
    <property type="molecule type" value="Genomic_DNA"/>
</dbReference>
<dbReference type="InterPro" id="IPR035587">
    <property type="entry name" value="DUS-like_FMN-bd"/>
</dbReference>
<evidence type="ECO:0000256" key="4">
    <source>
        <dbReference type="ARBA" id="ARBA00022630"/>
    </source>
</evidence>
<feature type="binding site" evidence="12">
    <location>
        <begin position="231"/>
        <end position="233"/>
    </location>
    <ligand>
        <name>FMN</name>
        <dbReference type="ChEBI" id="CHEBI:58210"/>
    </ligand>
</feature>
<dbReference type="InterPro" id="IPR001269">
    <property type="entry name" value="DUS_fam"/>
</dbReference>
<keyword evidence="8 12" id="KW-0694">RNA-binding</keyword>
<evidence type="ECO:0000313" key="17">
    <source>
        <dbReference type="EMBL" id="CCU73249.1"/>
    </source>
</evidence>
<dbReference type="STRING" id="187493.CN03_04160"/>
<evidence type="ECO:0000256" key="7">
    <source>
        <dbReference type="ARBA" id="ARBA00022857"/>
    </source>
</evidence>
<feature type="binding site" evidence="12 15">
    <location>
        <begin position="47"/>
        <end position="49"/>
    </location>
    <ligand>
        <name>FMN</name>
        <dbReference type="ChEBI" id="CHEBI:58210"/>
    </ligand>
</feature>
<dbReference type="HOGENOM" id="CLU_013299_0_3_6"/>
<evidence type="ECO:0000256" key="14">
    <source>
        <dbReference type="PIRSR" id="PIRSR006621-1"/>
    </source>
</evidence>
<dbReference type="Gene3D" id="3.20.20.70">
    <property type="entry name" value="Aldolase class I"/>
    <property type="match status" value="1"/>
</dbReference>
<evidence type="ECO:0000256" key="5">
    <source>
        <dbReference type="ARBA" id="ARBA00022643"/>
    </source>
</evidence>
<feature type="binding site" evidence="12 15">
    <location>
        <begin position="255"/>
        <end position="256"/>
    </location>
    <ligand>
        <name>FMN</name>
        <dbReference type="ChEBI" id="CHEBI:58210"/>
    </ligand>
</feature>
<dbReference type="InterPro" id="IPR032887">
    <property type="entry name" value="DusB"/>
</dbReference>
<keyword evidence="6 12" id="KW-0819">tRNA processing</keyword>
<dbReference type="PROSITE" id="PS01136">
    <property type="entry name" value="UPF0034"/>
    <property type="match status" value="1"/>
</dbReference>
<keyword evidence="5 12" id="KW-0288">FMN</keyword>
<dbReference type="GO" id="GO:0017150">
    <property type="term" value="F:tRNA dihydrouridine synthase activity"/>
    <property type="evidence" value="ECO:0007669"/>
    <property type="project" value="UniProtKB-UniRule"/>
</dbReference>
<dbReference type="Gene3D" id="1.10.1200.80">
    <property type="entry name" value="Putative flavin oxidoreducatase, domain 2"/>
    <property type="match status" value="1"/>
</dbReference>
<keyword evidence="18" id="KW-1185">Reference proteome</keyword>
<dbReference type="KEGG" id="tol:TOL_2853"/>
<feature type="binding site" evidence="12 15">
    <location>
        <position position="170"/>
    </location>
    <ligand>
        <name>FMN</name>
        <dbReference type="ChEBI" id="CHEBI:58210"/>
    </ligand>
</feature>
<evidence type="ECO:0000256" key="1">
    <source>
        <dbReference type="ARBA" id="ARBA00001917"/>
    </source>
</evidence>
<evidence type="ECO:0000256" key="10">
    <source>
        <dbReference type="ARBA" id="ARBA00048205"/>
    </source>
</evidence>
<keyword evidence="15" id="KW-0547">Nucleotide-binding</keyword>
<dbReference type="PANTHER" id="PTHR45846:SF1">
    <property type="entry name" value="TRNA-DIHYDROURIDINE(47) SYNTHASE [NAD(P)(+)]-LIKE"/>
    <property type="match status" value="1"/>
</dbReference>
<proteinExistence type="inferred from homology"/>
<evidence type="ECO:0000256" key="12">
    <source>
        <dbReference type="HAMAP-Rule" id="MF_02042"/>
    </source>
</evidence>
<dbReference type="GO" id="GO:0000049">
    <property type="term" value="F:tRNA binding"/>
    <property type="evidence" value="ECO:0007669"/>
    <property type="project" value="UniProtKB-UniRule"/>
</dbReference>
<dbReference type="CDD" id="cd02801">
    <property type="entry name" value="DUS_like_FMN"/>
    <property type="match status" value="1"/>
</dbReference>
<feature type="domain" description="DUS-like FMN-binding" evidence="16">
    <location>
        <begin position="44"/>
        <end position="347"/>
    </location>
</feature>
<name>M5DUM1_9GAMM</name>
<dbReference type="PANTHER" id="PTHR45846">
    <property type="entry name" value="TRNA-DIHYDROURIDINE(47) SYNTHASE [NAD(P)(+)]-LIKE"/>
    <property type="match status" value="1"/>
</dbReference>
<evidence type="ECO:0000313" key="18">
    <source>
        <dbReference type="Proteomes" id="UP000011866"/>
    </source>
</evidence>
<evidence type="ECO:0000259" key="16">
    <source>
        <dbReference type="Pfam" id="PF01207"/>
    </source>
</evidence>
<comment type="similarity">
    <text evidence="12">Belongs to the Dus family. DusB subfamily.</text>
</comment>
<comment type="similarity">
    <text evidence="13">Belongs to the dus family.</text>
</comment>
<reference evidence="17 18" key="1">
    <citation type="journal article" date="2013" name="Genome Announc.">
        <title>Genome Sequence of Thalassolituus oleivorans MIL-1 (DSM 14913T).</title>
        <authorList>
            <person name="Golyshin P.N."/>
            <person name="Werner J."/>
            <person name="Chernikova T.N."/>
            <person name="Tran H."/>
            <person name="Ferrer M."/>
            <person name="Yakimov M.M."/>
            <person name="Teeling H."/>
            <person name="Golyshina O.V."/>
        </authorList>
    </citation>
    <scope>NUCLEOTIDE SEQUENCE [LARGE SCALE GENOMIC DNA]</scope>
    <source>
        <strain evidence="17 18">MIL-1</strain>
    </source>
</reference>
<evidence type="ECO:0000256" key="2">
    <source>
        <dbReference type="ARBA" id="ARBA00002790"/>
    </source>
</evidence>
<dbReference type="Proteomes" id="UP000011866">
    <property type="component" value="Chromosome"/>
</dbReference>
<dbReference type="NCBIfam" id="TIGR00737">
    <property type="entry name" value="nifR3_yhdG"/>
    <property type="match status" value="1"/>
</dbReference>
<evidence type="ECO:0000256" key="8">
    <source>
        <dbReference type="ARBA" id="ARBA00022884"/>
    </source>
</evidence>
<dbReference type="InterPro" id="IPR013785">
    <property type="entry name" value="Aldolase_TIM"/>
</dbReference>
<gene>
    <name evidence="12" type="primary">dusB</name>
    <name evidence="17" type="ORF">TOL_2853</name>
</gene>
<comment type="function">
    <text evidence="2 12 13">Catalyzes the synthesis of 5,6-dihydrouridine (D), a modified base found in the D-loop of most tRNAs, via the reduction of the C5-C6 double bond in target uridines.</text>
</comment>
<dbReference type="SUPFAM" id="SSF51395">
    <property type="entry name" value="FMN-linked oxidoreductases"/>
    <property type="match status" value="1"/>
</dbReference>
<evidence type="ECO:0000256" key="6">
    <source>
        <dbReference type="ARBA" id="ARBA00022694"/>
    </source>
</evidence>
<sequence>MTFPLYSQGGYEYHTATFDSTLFNQKPKLLMPAIGPYMLPNPVILAPMAGVTDRPFRQLCRELGAGLVVSEMVSGNPDLRKTRKSQLRLDHTGEPEPIAVQIVGGDPLIMAAGARFNVENGAQIIDINMGCPAKKVCNKAAGSALLKDEALVKDILQAVVESVDVPVSLKIRTGWDPDNRNGVRIAEIAQAAGIVSLAVHGRTRACGYKNTVEYDTIRDIKQSVSIPVFANGDITDARKAVEVMQYTGADGVLIGRAAQGRPWIFREVTHYLNTGECLDEPALDEVQNILIRHLHALYEFYGEFAGVRIARKHVGWYLQYQQGGDFRKQFNQLECPVTQQQAVEQFFRDRMKEKELAA</sequence>
<organism evidence="17 18">
    <name type="scientific">Thalassolituus oleivorans MIL-1</name>
    <dbReference type="NCBI Taxonomy" id="1298593"/>
    <lineage>
        <taxon>Bacteria</taxon>
        <taxon>Pseudomonadati</taxon>
        <taxon>Pseudomonadota</taxon>
        <taxon>Gammaproteobacteria</taxon>
        <taxon>Oceanospirillales</taxon>
        <taxon>Oceanospirillaceae</taxon>
        <taxon>Thalassolituus</taxon>
    </lineage>
</organism>
<evidence type="ECO:0000256" key="15">
    <source>
        <dbReference type="PIRSR" id="PIRSR006621-2"/>
    </source>
</evidence>
<evidence type="ECO:0000256" key="13">
    <source>
        <dbReference type="PIRNR" id="PIRNR006621"/>
    </source>
</evidence>
<comment type="catalytic activity">
    <reaction evidence="10 12">
        <text>a 5,6-dihydrouridine in tRNA + NADP(+) = a uridine in tRNA + NADPH + H(+)</text>
        <dbReference type="Rhea" id="RHEA:23624"/>
        <dbReference type="Rhea" id="RHEA-COMP:13339"/>
        <dbReference type="Rhea" id="RHEA-COMP:13887"/>
        <dbReference type="ChEBI" id="CHEBI:15378"/>
        <dbReference type="ChEBI" id="CHEBI:57783"/>
        <dbReference type="ChEBI" id="CHEBI:58349"/>
        <dbReference type="ChEBI" id="CHEBI:65315"/>
        <dbReference type="ChEBI" id="CHEBI:74443"/>
    </reaction>
</comment>
<protein>
    <recommendedName>
        <fullName evidence="12">tRNA-dihydrouridine synthase B</fullName>
        <ecNumber evidence="12">1.3.1.-</ecNumber>
    </recommendedName>
</protein>
<feature type="binding site" evidence="15">
    <location>
        <position position="200"/>
    </location>
    <ligand>
        <name>FMN</name>
        <dbReference type="ChEBI" id="CHEBI:58210"/>
    </ligand>
</feature>
<evidence type="ECO:0000256" key="3">
    <source>
        <dbReference type="ARBA" id="ARBA00022555"/>
    </source>
</evidence>
<dbReference type="PATRIC" id="fig|1298593.3.peg.2755"/>
<dbReference type="InterPro" id="IPR004652">
    <property type="entry name" value="DusB-like"/>
</dbReference>
<dbReference type="EC" id="1.3.1.-" evidence="12"/>
<keyword evidence="4 12" id="KW-0285">Flavoprotein</keyword>
<evidence type="ECO:0000256" key="11">
    <source>
        <dbReference type="ARBA" id="ARBA00048802"/>
    </source>
</evidence>
<accession>M5DUM1</accession>
<dbReference type="eggNOG" id="COG0042">
    <property type="taxonomic scope" value="Bacteria"/>
</dbReference>